<dbReference type="InterPro" id="IPR029063">
    <property type="entry name" value="SAM-dependent_MTases_sf"/>
</dbReference>
<dbReference type="InterPro" id="IPR003115">
    <property type="entry name" value="ParB_N"/>
</dbReference>
<dbReference type="Pfam" id="PF02195">
    <property type="entry name" value="ParB_N"/>
    <property type="match status" value="1"/>
</dbReference>
<dbReference type="GO" id="GO:0009007">
    <property type="term" value="F:site-specific DNA-methyltransferase (adenine-specific) activity"/>
    <property type="evidence" value="ECO:0007669"/>
    <property type="project" value="UniProtKB-EC"/>
</dbReference>
<dbReference type="PIRSF" id="PIRSF036758">
    <property type="entry name" value="Aden_M_ParB"/>
    <property type="match status" value="1"/>
</dbReference>
<name>A0A1G6YEP0_9RHOB</name>
<evidence type="ECO:0000313" key="6">
    <source>
        <dbReference type="EMBL" id="SDD88838.1"/>
    </source>
</evidence>
<gene>
    <name evidence="6" type="ORF">SAMN04488239_111125</name>
</gene>
<dbReference type="Proteomes" id="UP000199628">
    <property type="component" value="Unassembled WGS sequence"/>
</dbReference>
<comment type="catalytic activity">
    <reaction evidence="3">
        <text>a 2'-deoxyadenosine in DNA + S-adenosyl-L-methionine = an N(6)-methyl-2'-deoxyadenosine in DNA + S-adenosyl-L-homocysteine + H(+)</text>
        <dbReference type="Rhea" id="RHEA:15197"/>
        <dbReference type="Rhea" id="RHEA-COMP:12418"/>
        <dbReference type="Rhea" id="RHEA-COMP:12419"/>
        <dbReference type="ChEBI" id="CHEBI:15378"/>
        <dbReference type="ChEBI" id="CHEBI:57856"/>
        <dbReference type="ChEBI" id="CHEBI:59789"/>
        <dbReference type="ChEBI" id="CHEBI:90615"/>
        <dbReference type="ChEBI" id="CHEBI:90616"/>
        <dbReference type="EC" id="2.1.1.72"/>
    </reaction>
</comment>
<dbReference type="SUPFAM" id="SSF110849">
    <property type="entry name" value="ParB/Sulfiredoxin"/>
    <property type="match status" value="1"/>
</dbReference>
<dbReference type="SMART" id="SM00470">
    <property type="entry name" value="ParB"/>
    <property type="match status" value="1"/>
</dbReference>
<dbReference type="GO" id="GO:0005694">
    <property type="term" value="C:chromosome"/>
    <property type="evidence" value="ECO:0007669"/>
    <property type="project" value="TreeGrafter"/>
</dbReference>
<keyword evidence="7" id="KW-1185">Reference proteome</keyword>
<evidence type="ECO:0000256" key="3">
    <source>
        <dbReference type="ARBA" id="ARBA00047942"/>
    </source>
</evidence>
<dbReference type="AlphaFoldDB" id="A0A1G6YEP0"/>
<evidence type="ECO:0000259" key="5">
    <source>
        <dbReference type="SMART" id="SM00470"/>
    </source>
</evidence>
<feature type="domain" description="ParB-like N-terminal" evidence="5">
    <location>
        <begin position="22"/>
        <end position="108"/>
    </location>
</feature>
<sequence length="428" mass="46003">MGQAAALKEQTSGGLPGAAAIRQSPIEALIPYANNARTHSEAQVALIAGSIREFGFNNPVLVDGGNGIIAGHGRVLAARQLGLASVPVIELAHLTEAQKRAYILADNRLAEQAGWDRDLLALELGDLADLGIDLEALGFEGAELDDLLGHGQADAREEATPEVPQVPVSRPGDLWVLGSHRLLCGDATDAAAVTRLLNGVRPHLMVTDPPYGVDYDPDWRNRAGAAQTKRTGKVLNDHRADWREAWALFPGDVAYVWHGALHAATVAESLLATGFDIRSQVIWAKDRHVLSRGHYHWQHEPCWYAVRGKGHWSGDRRQSTLWSIPNRDQDATTVHGTQKPVECMRRPMLNNASPGQAVYEPFSGSGTTIIAGESCGRHVCALELDAAYVDVAVRRWEAFTGKTATLEADGRSFAETAAARAGDTGAAA</sequence>
<dbReference type="InterPro" id="IPR015840">
    <property type="entry name" value="DNA_MeTrfase_ParB"/>
</dbReference>
<dbReference type="GO" id="GO:0032259">
    <property type="term" value="P:methylation"/>
    <property type="evidence" value="ECO:0007669"/>
    <property type="project" value="UniProtKB-KW"/>
</dbReference>
<proteinExistence type="inferred from homology"/>
<keyword evidence="2" id="KW-0808">Transferase</keyword>
<accession>A0A1G6YEP0</accession>
<dbReference type="CDD" id="cd16403">
    <property type="entry name" value="ParB_N_like_MT"/>
    <property type="match status" value="1"/>
</dbReference>
<keyword evidence="1 6" id="KW-0489">Methyltransferase</keyword>
<evidence type="ECO:0000256" key="2">
    <source>
        <dbReference type="ARBA" id="ARBA00022679"/>
    </source>
</evidence>
<dbReference type="GO" id="GO:0045881">
    <property type="term" value="P:positive regulation of sporulation resulting in formation of a cellular spore"/>
    <property type="evidence" value="ECO:0007669"/>
    <property type="project" value="TreeGrafter"/>
</dbReference>
<dbReference type="STRING" id="639004.SAMN04488239_111125"/>
<reference evidence="7" key="1">
    <citation type="submission" date="2016-10" db="EMBL/GenBank/DDBJ databases">
        <authorList>
            <person name="Varghese N."/>
            <person name="Submissions S."/>
        </authorList>
    </citation>
    <scope>NUCLEOTIDE SEQUENCE [LARGE SCALE GENOMIC DNA]</scope>
    <source>
        <strain evidence="7">CGMCC 1.9108</strain>
    </source>
</reference>
<dbReference type="OrthoDB" id="7806498at2"/>
<organism evidence="6 7">
    <name type="scientific">Ruegeria marina</name>
    <dbReference type="NCBI Taxonomy" id="639004"/>
    <lineage>
        <taxon>Bacteria</taxon>
        <taxon>Pseudomonadati</taxon>
        <taxon>Pseudomonadota</taxon>
        <taxon>Alphaproteobacteria</taxon>
        <taxon>Rhodobacterales</taxon>
        <taxon>Roseobacteraceae</taxon>
        <taxon>Ruegeria</taxon>
    </lineage>
</organism>
<dbReference type="InterPro" id="IPR050336">
    <property type="entry name" value="Chromosome_partition/occlusion"/>
</dbReference>
<dbReference type="InterPro" id="IPR036086">
    <property type="entry name" value="ParB/Sulfiredoxin_sf"/>
</dbReference>
<evidence type="ECO:0000256" key="1">
    <source>
        <dbReference type="ARBA" id="ARBA00022603"/>
    </source>
</evidence>
<dbReference type="PRINTS" id="PR00508">
    <property type="entry name" value="S21N4MTFRASE"/>
</dbReference>
<dbReference type="GO" id="GO:0007059">
    <property type="term" value="P:chromosome segregation"/>
    <property type="evidence" value="ECO:0007669"/>
    <property type="project" value="TreeGrafter"/>
</dbReference>
<comment type="similarity">
    <text evidence="4">Belongs to the N(4)/N(6)-methyltransferase family.</text>
</comment>
<evidence type="ECO:0000256" key="4">
    <source>
        <dbReference type="RuleBase" id="RU362026"/>
    </source>
</evidence>
<dbReference type="GO" id="GO:0003677">
    <property type="term" value="F:DNA binding"/>
    <property type="evidence" value="ECO:0007669"/>
    <property type="project" value="InterPro"/>
</dbReference>
<dbReference type="SUPFAM" id="SSF53335">
    <property type="entry name" value="S-adenosyl-L-methionine-dependent methyltransferases"/>
    <property type="match status" value="1"/>
</dbReference>
<dbReference type="Gene3D" id="3.90.1530.10">
    <property type="entry name" value="Conserved hypothetical protein from pyrococcus furiosus pfu- 392566-001, ParB domain"/>
    <property type="match status" value="1"/>
</dbReference>
<evidence type="ECO:0000313" key="7">
    <source>
        <dbReference type="Proteomes" id="UP000199628"/>
    </source>
</evidence>
<dbReference type="InterPro" id="IPR001091">
    <property type="entry name" value="RM_Methyltransferase"/>
</dbReference>
<dbReference type="Pfam" id="PF01555">
    <property type="entry name" value="N6_N4_Mtase"/>
    <property type="match status" value="1"/>
</dbReference>
<dbReference type="EMBL" id="FMZV01000011">
    <property type="protein sequence ID" value="SDD88838.1"/>
    <property type="molecule type" value="Genomic_DNA"/>
</dbReference>
<dbReference type="PANTHER" id="PTHR33375">
    <property type="entry name" value="CHROMOSOME-PARTITIONING PROTEIN PARB-RELATED"/>
    <property type="match status" value="1"/>
</dbReference>
<dbReference type="PANTHER" id="PTHR33375:SF1">
    <property type="entry name" value="CHROMOSOME-PARTITIONING PROTEIN PARB-RELATED"/>
    <property type="match status" value="1"/>
</dbReference>
<dbReference type="InterPro" id="IPR002941">
    <property type="entry name" value="DNA_methylase_N4/N6"/>
</dbReference>
<dbReference type="RefSeq" id="WP_093033641.1">
    <property type="nucleotide sequence ID" value="NZ_FMZV01000011.1"/>
</dbReference>
<protein>
    <recommendedName>
        <fullName evidence="4">Methyltransferase</fullName>
        <ecNumber evidence="4">2.1.1.-</ecNumber>
    </recommendedName>
</protein>
<dbReference type="EC" id="2.1.1.-" evidence="4"/>
<dbReference type="GO" id="GO:0008170">
    <property type="term" value="F:N-methyltransferase activity"/>
    <property type="evidence" value="ECO:0007669"/>
    <property type="project" value="InterPro"/>
</dbReference>
<dbReference type="Gene3D" id="3.40.50.150">
    <property type="entry name" value="Vaccinia Virus protein VP39"/>
    <property type="match status" value="1"/>
</dbReference>